<dbReference type="Gene3D" id="2.120.10.100">
    <property type="entry name" value="Apyrase"/>
    <property type="match status" value="1"/>
</dbReference>
<keyword evidence="2 6" id="KW-0479">Metal-binding</keyword>
<reference evidence="10" key="1">
    <citation type="submission" date="2015-02" db="EMBL/GenBank/DDBJ databases">
        <title>Genome sequencing for Strongylocentrotus purpuratus.</title>
        <authorList>
            <person name="Murali S."/>
            <person name="Liu Y."/>
            <person name="Vee V."/>
            <person name="English A."/>
            <person name="Wang M."/>
            <person name="Skinner E."/>
            <person name="Han Y."/>
            <person name="Muzny D.M."/>
            <person name="Worley K.C."/>
            <person name="Gibbs R.A."/>
        </authorList>
    </citation>
    <scope>NUCLEOTIDE SEQUENCE</scope>
</reference>
<dbReference type="OrthoDB" id="25028at2759"/>
<evidence type="ECO:0000256" key="2">
    <source>
        <dbReference type="ARBA" id="ARBA00022723"/>
    </source>
</evidence>
<name>A0A7M7RDM9_STRPU</name>
<evidence type="ECO:0000256" key="4">
    <source>
        <dbReference type="ARBA" id="ARBA00022837"/>
    </source>
</evidence>
<organism evidence="9 10">
    <name type="scientific">Strongylocentrotus purpuratus</name>
    <name type="common">Purple sea urchin</name>
    <dbReference type="NCBI Taxonomy" id="7668"/>
    <lineage>
        <taxon>Eukaryota</taxon>
        <taxon>Metazoa</taxon>
        <taxon>Echinodermata</taxon>
        <taxon>Eleutherozoa</taxon>
        <taxon>Echinozoa</taxon>
        <taxon>Echinoidea</taxon>
        <taxon>Euechinoidea</taxon>
        <taxon>Echinacea</taxon>
        <taxon>Camarodonta</taxon>
        <taxon>Echinidea</taxon>
        <taxon>Strongylocentrotidae</taxon>
        <taxon>Strongylocentrotus</taxon>
    </lineage>
</organism>
<feature type="binding site" evidence="6">
    <location>
        <position position="165"/>
    </location>
    <ligand>
        <name>Ca(2+)</name>
        <dbReference type="ChEBI" id="CHEBI:29108"/>
    </ligand>
</feature>
<feature type="binding site" evidence="6">
    <location>
        <position position="166"/>
    </location>
    <ligand>
        <name>Ca(2+)</name>
        <dbReference type="ChEBI" id="CHEBI:29108"/>
    </ligand>
</feature>
<dbReference type="GO" id="GO:0045134">
    <property type="term" value="F:UDP phosphatase activity"/>
    <property type="evidence" value="ECO:0000318"/>
    <property type="project" value="GO_Central"/>
</dbReference>
<dbReference type="CTD" id="124583"/>
<evidence type="ECO:0000256" key="1">
    <source>
        <dbReference type="ARBA" id="ARBA00001913"/>
    </source>
</evidence>
<accession>A0A7M7RDM9</accession>
<evidence type="ECO:0000256" key="7">
    <source>
        <dbReference type="SAM" id="MobiDB-lite"/>
    </source>
</evidence>
<dbReference type="FunFam" id="2.120.10.100:FF:000001">
    <property type="entry name" value="Soluble calcium-activated nucleotidase 1"/>
    <property type="match status" value="1"/>
</dbReference>
<comment type="cofactor">
    <cofactor evidence="1 6">
        <name>Ca(2+)</name>
        <dbReference type="ChEBI" id="CHEBI:29108"/>
    </cofactor>
</comment>
<feature type="transmembrane region" description="Helical" evidence="8">
    <location>
        <begin position="41"/>
        <end position="58"/>
    </location>
</feature>
<evidence type="ECO:0000256" key="8">
    <source>
        <dbReference type="SAM" id="Phobius"/>
    </source>
</evidence>
<dbReference type="GO" id="GO:0030166">
    <property type="term" value="P:proteoglycan biosynthetic process"/>
    <property type="evidence" value="ECO:0000318"/>
    <property type="project" value="GO_Central"/>
</dbReference>
<dbReference type="EnsemblMetazoa" id="XM_787516">
    <property type="protein sequence ID" value="XP_792609"/>
    <property type="gene ID" value="LOC587808"/>
</dbReference>
<dbReference type="GO" id="GO:0005509">
    <property type="term" value="F:calcium ion binding"/>
    <property type="evidence" value="ECO:0007669"/>
    <property type="project" value="InterPro"/>
</dbReference>
<keyword evidence="8" id="KW-1133">Transmembrane helix</keyword>
<sequence>MPNGGGYVRSPVFDSRGSSGSSGSAAIVGSRLISPLMRPKIAIVVGAIMLLFLLYLLLPNSPATGQSFSANVPFQVNQAAFVYNNTYPMSAVERTVDGRKYKIAVISDPDTTNKDPNKENQWMSYLIRGSLSISSYGDKISVNLDEKPVTLKSQLSQGGRGMELSELVTFNGKLYTVDDRTGVIYEVAGDKVFPWVILPDGDGKNTKGMKGEWMAVKDQHLFVGGLGKEWTTITGELVNLNPQWIKVIGHLGAVHHVNWVSNYNAMRNKGGFPYPGYMIHESGVWSNIHQRWFFLPRRASTEKYEETADEHRATNLLFTCNEFFTDVRFSKIGSLISVRGYSSFKFVPGTNDQVIVALKTEEDAGKIATFVTAFNIDGKILMPDKKFADIKYEGIEFV</sequence>
<dbReference type="PANTHER" id="PTHR13023">
    <property type="entry name" value="APYRASE"/>
    <property type="match status" value="1"/>
</dbReference>
<evidence type="ECO:0000256" key="3">
    <source>
        <dbReference type="ARBA" id="ARBA00022801"/>
    </source>
</evidence>
<dbReference type="OMA" id="RDEHMGC"/>
<evidence type="ECO:0008006" key="11">
    <source>
        <dbReference type="Google" id="ProtNLM"/>
    </source>
</evidence>
<evidence type="ECO:0000256" key="6">
    <source>
        <dbReference type="PIRSR" id="PIRSR609283-1"/>
    </source>
</evidence>
<dbReference type="SUPFAM" id="SSF101887">
    <property type="entry name" value="Apyrase"/>
    <property type="match status" value="1"/>
</dbReference>
<keyword evidence="8" id="KW-0472">Membrane</keyword>
<keyword evidence="8" id="KW-0812">Transmembrane</keyword>
<dbReference type="GO" id="GO:0004382">
    <property type="term" value="F:GDP phosphatase activity"/>
    <property type="evidence" value="ECO:0000318"/>
    <property type="project" value="GO_Central"/>
</dbReference>
<dbReference type="Proteomes" id="UP000007110">
    <property type="component" value="Unassembled WGS sequence"/>
</dbReference>
<feature type="binding site" evidence="6">
    <location>
        <position position="393"/>
    </location>
    <ligand>
        <name>Ca(2+)</name>
        <dbReference type="ChEBI" id="CHEBI:29108"/>
    </ligand>
</feature>
<comment type="similarity">
    <text evidence="5">Belongs to the apyrase family.</text>
</comment>
<dbReference type="GeneID" id="587808"/>
<protein>
    <recommendedName>
        <fullName evidence="11">Soluble calcium-activated nucleotidase 1</fullName>
    </recommendedName>
</protein>
<dbReference type="InterPro" id="IPR009283">
    <property type="entry name" value="Apyrase"/>
</dbReference>
<keyword evidence="4 6" id="KW-0106">Calcium</keyword>
<feature type="binding site" evidence="6">
    <location>
        <position position="281"/>
    </location>
    <ligand>
        <name>Ca(2+)</name>
        <dbReference type="ChEBI" id="CHEBI:29108"/>
    </ligand>
</feature>
<proteinExistence type="inferred from homology"/>
<dbReference type="FunCoup" id="A0A7M7RDM9">
    <property type="interactions" value="1052"/>
</dbReference>
<dbReference type="AlphaFoldDB" id="A0A7M7RDM9"/>
<dbReference type="InParanoid" id="A0A7M7RDM9"/>
<dbReference type="InterPro" id="IPR036258">
    <property type="entry name" value="Apyrase_sf"/>
</dbReference>
<evidence type="ECO:0000313" key="9">
    <source>
        <dbReference type="EnsemblMetazoa" id="XP_792609"/>
    </source>
</evidence>
<evidence type="ECO:0000313" key="10">
    <source>
        <dbReference type="Proteomes" id="UP000007110"/>
    </source>
</evidence>
<evidence type="ECO:0000256" key="5">
    <source>
        <dbReference type="ARBA" id="ARBA00025738"/>
    </source>
</evidence>
<keyword evidence="10" id="KW-1185">Reference proteome</keyword>
<dbReference type="PANTHER" id="PTHR13023:SF3">
    <property type="entry name" value="SOLUBLE CALCIUM-ACTIVATED NUCLEOTIDASE 1"/>
    <property type="match status" value="1"/>
</dbReference>
<reference evidence="9" key="2">
    <citation type="submission" date="2021-01" db="UniProtKB">
        <authorList>
            <consortium name="EnsemblMetazoa"/>
        </authorList>
    </citation>
    <scope>IDENTIFICATION</scope>
</reference>
<dbReference type="KEGG" id="spu:587808"/>
<feature type="binding site" evidence="6">
    <location>
        <position position="342"/>
    </location>
    <ligand>
        <name>Ca(2+)</name>
        <dbReference type="ChEBI" id="CHEBI:29108"/>
    </ligand>
</feature>
<dbReference type="RefSeq" id="XP_792609.2">
    <property type="nucleotide sequence ID" value="XM_787516.5"/>
</dbReference>
<keyword evidence="3" id="KW-0378">Hydrolase</keyword>
<dbReference type="Pfam" id="PF06079">
    <property type="entry name" value="Apyrase"/>
    <property type="match status" value="1"/>
</dbReference>
<feature type="binding site" evidence="6">
    <location>
        <position position="212"/>
    </location>
    <ligand>
        <name>Ca(2+)</name>
        <dbReference type="ChEBI" id="CHEBI:29108"/>
    </ligand>
</feature>
<feature type="region of interest" description="Disordered" evidence="7">
    <location>
        <begin position="1"/>
        <end position="23"/>
    </location>
</feature>